<gene>
    <name evidence="2" type="ORF">L873DRAFT_1238434</name>
</gene>
<protein>
    <submittedName>
        <fullName evidence="2">Uncharacterized protein</fullName>
    </submittedName>
</protein>
<evidence type="ECO:0000313" key="2">
    <source>
        <dbReference type="EMBL" id="RPA96363.1"/>
    </source>
</evidence>
<dbReference type="Proteomes" id="UP000276215">
    <property type="component" value="Unassembled WGS sequence"/>
</dbReference>
<keyword evidence="3" id="KW-1185">Reference proteome</keyword>
<name>A0A3N4JDL6_9PEZI</name>
<feature type="region of interest" description="Disordered" evidence="1">
    <location>
        <begin position="1"/>
        <end position="27"/>
    </location>
</feature>
<reference evidence="2 3" key="1">
    <citation type="journal article" date="2018" name="Nat. Ecol. Evol.">
        <title>Pezizomycetes genomes reveal the molecular basis of ectomycorrhizal truffle lifestyle.</title>
        <authorList>
            <person name="Murat C."/>
            <person name="Payen T."/>
            <person name="Noel B."/>
            <person name="Kuo A."/>
            <person name="Morin E."/>
            <person name="Chen J."/>
            <person name="Kohler A."/>
            <person name="Krizsan K."/>
            <person name="Balestrini R."/>
            <person name="Da Silva C."/>
            <person name="Montanini B."/>
            <person name="Hainaut M."/>
            <person name="Levati E."/>
            <person name="Barry K.W."/>
            <person name="Belfiori B."/>
            <person name="Cichocki N."/>
            <person name="Clum A."/>
            <person name="Dockter R.B."/>
            <person name="Fauchery L."/>
            <person name="Guy J."/>
            <person name="Iotti M."/>
            <person name="Le Tacon F."/>
            <person name="Lindquist E.A."/>
            <person name="Lipzen A."/>
            <person name="Malagnac F."/>
            <person name="Mello A."/>
            <person name="Molinier V."/>
            <person name="Miyauchi S."/>
            <person name="Poulain J."/>
            <person name="Riccioni C."/>
            <person name="Rubini A."/>
            <person name="Sitrit Y."/>
            <person name="Splivallo R."/>
            <person name="Traeger S."/>
            <person name="Wang M."/>
            <person name="Zifcakova L."/>
            <person name="Wipf D."/>
            <person name="Zambonelli A."/>
            <person name="Paolocci F."/>
            <person name="Nowrousian M."/>
            <person name="Ottonello S."/>
            <person name="Baldrian P."/>
            <person name="Spatafora J.W."/>
            <person name="Henrissat B."/>
            <person name="Nagy L.G."/>
            <person name="Aury J.M."/>
            <person name="Wincker P."/>
            <person name="Grigoriev I.V."/>
            <person name="Bonfante P."/>
            <person name="Martin F.M."/>
        </authorList>
    </citation>
    <scope>NUCLEOTIDE SEQUENCE [LARGE SCALE GENOMIC DNA]</scope>
    <source>
        <strain evidence="2 3">120613-1</strain>
    </source>
</reference>
<proteinExistence type="predicted"/>
<dbReference type="Pfam" id="PF12796">
    <property type="entry name" value="Ank_2"/>
    <property type="match status" value="1"/>
</dbReference>
<dbReference type="SMART" id="SM00248">
    <property type="entry name" value="ANK"/>
    <property type="match status" value="1"/>
</dbReference>
<organism evidence="2 3">
    <name type="scientific">Choiromyces venosus 120613-1</name>
    <dbReference type="NCBI Taxonomy" id="1336337"/>
    <lineage>
        <taxon>Eukaryota</taxon>
        <taxon>Fungi</taxon>
        <taxon>Dikarya</taxon>
        <taxon>Ascomycota</taxon>
        <taxon>Pezizomycotina</taxon>
        <taxon>Pezizomycetes</taxon>
        <taxon>Pezizales</taxon>
        <taxon>Tuberaceae</taxon>
        <taxon>Choiromyces</taxon>
    </lineage>
</organism>
<evidence type="ECO:0000256" key="1">
    <source>
        <dbReference type="SAM" id="MobiDB-lite"/>
    </source>
</evidence>
<dbReference type="Gene3D" id="1.25.40.20">
    <property type="entry name" value="Ankyrin repeat-containing domain"/>
    <property type="match status" value="1"/>
</dbReference>
<dbReference type="InterPro" id="IPR036770">
    <property type="entry name" value="Ankyrin_rpt-contain_sf"/>
</dbReference>
<evidence type="ECO:0000313" key="3">
    <source>
        <dbReference type="Proteomes" id="UP000276215"/>
    </source>
</evidence>
<dbReference type="AlphaFoldDB" id="A0A3N4JDL6"/>
<dbReference type="InterPro" id="IPR002110">
    <property type="entry name" value="Ankyrin_rpt"/>
</dbReference>
<dbReference type="EMBL" id="ML120415">
    <property type="protein sequence ID" value="RPA96363.1"/>
    <property type="molecule type" value="Genomic_DNA"/>
</dbReference>
<sequence>MRSPFGRPFNANLSQLHPSLPKHPGLARAPACSRARRHLHRQCACRPQSSLPHHGRSPYQLHLPYNNTNRNHSPSSNKYFPVHARNILGRTPLYIAARDNPTAVRCLLEHGGDVNAATYRAQETPLMQASKYDQ</sequence>
<accession>A0A3N4JDL6</accession>
<dbReference type="SUPFAM" id="SSF48403">
    <property type="entry name" value="Ankyrin repeat"/>
    <property type="match status" value="1"/>
</dbReference>